<dbReference type="InterPro" id="IPR016039">
    <property type="entry name" value="Thiolase-like"/>
</dbReference>
<accession>A0ABX0H040</accession>
<dbReference type="Proteomes" id="UP000800981">
    <property type="component" value="Unassembled WGS sequence"/>
</dbReference>
<feature type="non-terminal residue" evidence="1">
    <location>
        <position position="82"/>
    </location>
</feature>
<protein>
    <submittedName>
        <fullName evidence="1">Beta-ketoacyl-[acyl-carrier-protein] synthase family protein</fullName>
    </submittedName>
</protein>
<reference evidence="1 2" key="1">
    <citation type="submission" date="2020-03" db="EMBL/GenBank/DDBJ databases">
        <title>Two novel Motilibacter sp.</title>
        <authorList>
            <person name="Liu S."/>
        </authorList>
    </citation>
    <scope>NUCLEOTIDE SEQUENCE [LARGE SCALE GENOMIC DNA]</scope>
    <source>
        <strain evidence="1 2">E257</strain>
    </source>
</reference>
<dbReference type="SUPFAM" id="SSF53901">
    <property type="entry name" value="Thiolase-like"/>
    <property type="match status" value="1"/>
</dbReference>
<organism evidence="1 2">
    <name type="scientific">Motilibacter deserti</name>
    <dbReference type="NCBI Taxonomy" id="2714956"/>
    <lineage>
        <taxon>Bacteria</taxon>
        <taxon>Bacillati</taxon>
        <taxon>Actinomycetota</taxon>
        <taxon>Actinomycetes</taxon>
        <taxon>Motilibacterales</taxon>
        <taxon>Motilibacteraceae</taxon>
        <taxon>Motilibacter</taxon>
    </lineage>
</organism>
<proteinExistence type="predicted"/>
<comment type="caution">
    <text evidence="1">The sequence shown here is derived from an EMBL/GenBank/DDBJ whole genome shotgun (WGS) entry which is preliminary data.</text>
</comment>
<evidence type="ECO:0000313" key="1">
    <source>
        <dbReference type="EMBL" id="NHC16631.1"/>
    </source>
</evidence>
<gene>
    <name evidence="1" type="ORF">G9H71_22890</name>
</gene>
<dbReference type="Gene3D" id="3.40.47.10">
    <property type="match status" value="1"/>
</dbReference>
<name>A0ABX0H040_9ACTN</name>
<dbReference type="EMBL" id="JAANNP010000251">
    <property type="protein sequence ID" value="NHC16631.1"/>
    <property type="molecule type" value="Genomic_DNA"/>
</dbReference>
<evidence type="ECO:0000313" key="2">
    <source>
        <dbReference type="Proteomes" id="UP000800981"/>
    </source>
</evidence>
<sequence>MARRVVITGVGPLAGVAAGARAYSAALQAGASAIAPIRSFDPAGFPHHMAGELTGFDPTEYLRRLDAEQWGPASQFAAAAAR</sequence>
<keyword evidence="2" id="KW-1185">Reference proteome</keyword>